<feature type="signal peptide" evidence="2">
    <location>
        <begin position="1"/>
        <end position="19"/>
    </location>
</feature>
<evidence type="ECO:0000256" key="2">
    <source>
        <dbReference type="SAM" id="SignalP"/>
    </source>
</evidence>
<dbReference type="Proteomes" id="UP000188533">
    <property type="component" value="Unassembled WGS sequence"/>
</dbReference>
<sequence length="188" mass="18490">MHNSLILIGIAAGLQSVIAQSTSLYIPGFDPQPISANIVGVDSNGRTTWDLLPGSVTDDSEGGFIGTVTLVEGSDGAHLTYADASLSLTLGYDCTFSSGQAICSGVENDEGITFTETEAISSFAVALGTATAAGASATGTGSSSSQVSGSESGSAAPTQTGSSNSSLNLVAASSVSLLGVVGLVLSFL</sequence>
<evidence type="ECO:0000313" key="4">
    <source>
        <dbReference type="Proteomes" id="UP000188533"/>
    </source>
</evidence>
<evidence type="ECO:0000313" key="3">
    <source>
        <dbReference type="EMBL" id="GAW01164.1"/>
    </source>
</evidence>
<keyword evidence="2" id="KW-0732">Signal</keyword>
<protein>
    <recommendedName>
        <fullName evidence="5">GPI anchored protein</fullName>
    </recommendedName>
</protein>
<reference evidence="3 4" key="1">
    <citation type="submission" date="2016-08" db="EMBL/GenBank/DDBJ databases">
        <authorList>
            <consortium name="Lentinula edodes genome sequencing consortium"/>
            <person name="Sakamoto Y."/>
            <person name="Nakade K."/>
            <person name="Sato S."/>
            <person name="Yoshida Y."/>
            <person name="Miyazaki K."/>
            <person name="Natsume S."/>
            <person name="Konno N."/>
        </authorList>
    </citation>
    <scope>NUCLEOTIDE SEQUENCE [LARGE SCALE GENOMIC DNA]</scope>
    <source>
        <strain evidence="3 4">NBRC 111202</strain>
    </source>
</reference>
<reference evidence="3 4" key="2">
    <citation type="submission" date="2017-02" db="EMBL/GenBank/DDBJ databases">
        <title>A genome survey and senescence transcriptome analysis in Lentinula edodes.</title>
        <authorList>
            <person name="Sakamoto Y."/>
            <person name="Nakade K."/>
            <person name="Sato S."/>
            <person name="Yoshida Y."/>
            <person name="Miyazaki K."/>
            <person name="Natsume S."/>
            <person name="Konno N."/>
        </authorList>
    </citation>
    <scope>NUCLEOTIDE SEQUENCE [LARGE SCALE GENOMIC DNA]</scope>
    <source>
        <strain evidence="3 4">NBRC 111202</strain>
    </source>
</reference>
<proteinExistence type="predicted"/>
<accession>A0A1Q3E229</accession>
<gene>
    <name evidence="3" type="ORF">LENED_002744</name>
</gene>
<evidence type="ECO:0008006" key="5">
    <source>
        <dbReference type="Google" id="ProtNLM"/>
    </source>
</evidence>
<dbReference type="PANTHER" id="PTHR40640:SF1">
    <property type="entry name" value="ANCHORED GLYCOPROTEIN, PUTATIVE (AFU_ORTHOLOGUE AFUA_8G04860)-RELATED"/>
    <property type="match status" value="1"/>
</dbReference>
<dbReference type="EMBL" id="BDGU01000053">
    <property type="protein sequence ID" value="GAW01164.1"/>
    <property type="molecule type" value="Genomic_DNA"/>
</dbReference>
<organism evidence="3 4">
    <name type="scientific">Lentinula edodes</name>
    <name type="common">Shiitake mushroom</name>
    <name type="synonym">Lentinus edodes</name>
    <dbReference type="NCBI Taxonomy" id="5353"/>
    <lineage>
        <taxon>Eukaryota</taxon>
        <taxon>Fungi</taxon>
        <taxon>Dikarya</taxon>
        <taxon>Basidiomycota</taxon>
        <taxon>Agaricomycotina</taxon>
        <taxon>Agaricomycetes</taxon>
        <taxon>Agaricomycetidae</taxon>
        <taxon>Agaricales</taxon>
        <taxon>Marasmiineae</taxon>
        <taxon>Omphalotaceae</taxon>
        <taxon>Lentinula</taxon>
    </lineage>
</organism>
<dbReference type="STRING" id="5353.A0A1Q3E229"/>
<keyword evidence="4" id="KW-1185">Reference proteome</keyword>
<name>A0A1Q3E229_LENED</name>
<dbReference type="AlphaFoldDB" id="A0A1Q3E229"/>
<feature type="chain" id="PRO_5012953207" description="GPI anchored protein" evidence="2">
    <location>
        <begin position="20"/>
        <end position="188"/>
    </location>
</feature>
<comment type="caution">
    <text evidence="3">The sequence shown here is derived from an EMBL/GenBank/DDBJ whole genome shotgun (WGS) entry which is preliminary data.</text>
</comment>
<feature type="region of interest" description="Disordered" evidence="1">
    <location>
        <begin position="138"/>
        <end position="161"/>
    </location>
</feature>
<dbReference type="PANTHER" id="PTHR40640">
    <property type="entry name" value="ANCHORED GLYCOPROTEIN, PUTATIVE (AFU_ORTHOLOGUE AFUA_8G04860)-RELATED"/>
    <property type="match status" value="1"/>
</dbReference>
<dbReference type="OrthoDB" id="4991875at2759"/>
<evidence type="ECO:0000256" key="1">
    <source>
        <dbReference type="SAM" id="MobiDB-lite"/>
    </source>
</evidence>